<reference evidence="1 2" key="1">
    <citation type="submission" date="2018-06" db="EMBL/GenBank/DDBJ databases">
        <authorList>
            <consortium name="Pathogen Informatics"/>
            <person name="Doyle S."/>
        </authorList>
    </citation>
    <scope>NUCLEOTIDE SEQUENCE [LARGE SCALE GENOMIC DNA]</scope>
    <source>
        <strain evidence="1 2">NCTC13163</strain>
    </source>
</reference>
<dbReference type="PANTHER" id="PTHR38451">
    <property type="entry name" value="TRNA (ADENINE(22)-N(1))-METHYLTRANSFERASE"/>
    <property type="match status" value="1"/>
</dbReference>
<dbReference type="GO" id="GO:0160105">
    <property type="term" value="F:tRNA (adenine(22)-N1)-methyltransferase activity"/>
    <property type="evidence" value="ECO:0007669"/>
    <property type="project" value="UniProtKB-EC"/>
</dbReference>
<organism evidence="1 2">
    <name type="scientific">Exiguobacterium aurantiacum</name>
    <dbReference type="NCBI Taxonomy" id="33987"/>
    <lineage>
        <taxon>Bacteria</taxon>
        <taxon>Bacillati</taxon>
        <taxon>Bacillota</taxon>
        <taxon>Bacilli</taxon>
        <taxon>Bacillales</taxon>
        <taxon>Bacillales Family XII. Incertae Sedis</taxon>
        <taxon>Exiguobacterium</taxon>
    </lineage>
</organism>
<dbReference type="Gene3D" id="3.40.50.150">
    <property type="entry name" value="Vaccinia Virus protein VP39"/>
    <property type="match status" value="1"/>
</dbReference>
<dbReference type="InterPro" id="IPR006901">
    <property type="entry name" value="TrmK"/>
</dbReference>
<dbReference type="OrthoDB" id="5881184at2"/>
<proteinExistence type="predicted"/>
<dbReference type="AlphaFoldDB" id="A0A377FSN4"/>
<protein>
    <submittedName>
        <fullName evidence="1">tRNA (Adenine(22)-N(1))-methyltransferase</fullName>
        <ecNumber evidence="1">2.1.1.217</ecNumber>
    </submittedName>
</protein>
<gene>
    <name evidence="1" type="primary">trmK</name>
    <name evidence="1" type="ORF">NCTC13163_01179</name>
</gene>
<name>A0A377FSN4_9BACL</name>
<sequence>MQEKVTLDRRLKQVVDFIPPGSILADIGSDHAYVPCYLVQHGIVERAIAGEVNRGPMEAAQAQVALIGATDKIDVRLGDGLAVLEADEATCISICGMGGSLIRSILKAGRSKLGAVERLVLQPNVDGEHVREWLLEAGYELVDERIVEENDKVYEILVGERGTETRYSEDETERKWQLLFGPFLLERRPEPFKLKWGREADKLDYVLGQMAAGEQTPALLEKRRTFETLRDKMREVSE</sequence>
<dbReference type="GO" id="GO:0032259">
    <property type="term" value="P:methylation"/>
    <property type="evidence" value="ECO:0007669"/>
    <property type="project" value="UniProtKB-KW"/>
</dbReference>
<dbReference type="Gene3D" id="1.10.287.1890">
    <property type="match status" value="1"/>
</dbReference>
<dbReference type="SUPFAM" id="SSF53335">
    <property type="entry name" value="S-adenosyl-L-methionine-dependent methyltransferases"/>
    <property type="match status" value="1"/>
</dbReference>
<dbReference type="PIRSF" id="PIRSF018637">
    <property type="entry name" value="TrmK"/>
    <property type="match status" value="1"/>
</dbReference>
<dbReference type="STRING" id="1397694.GCA_000702585_01683"/>
<dbReference type="Pfam" id="PF04816">
    <property type="entry name" value="TrmK"/>
    <property type="match status" value="1"/>
</dbReference>
<dbReference type="EMBL" id="UGGP01000001">
    <property type="protein sequence ID" value="STO07820.1"/>
    <property type="molecule type" value="Genomic_DNA"/>
</dbReference>
<dbReference type="PANTHER" id="PTHR38451:SF1">
    <property type="entry name" value="TRNA (ADENINE(22)-N(1))-METHYLTRANSFERASE"/>
    <property type="match status" value="1"/>
</dbReference>
<dbReference type="RefSeq" id="WP_034799060.1">
    <property type="nucleotide sequence ID" value="NZ_UGGP01000001.1"/>
</dbReference>
<dbReference type="Proteomes" id="UP000254060">
    <property type="component" value="Unassembled WGS sequence"/>
</dbReference>
<keyword evidence="1" id="KW-0489">Methyltransferase</keyword>
<dbReference type="EC" id="2.1.1.217" evidence="1"/>
<evidence type="ECO:0000313" key="2">
    <source>
        <dbReference type="Proteomes" id="UP000254060"/>
    </source>
</evidence>
<keyword evidence="1" id="KW-0808">Transferase</keyword>
<dbReference type="InterPro" id="IPR029063">
    <property type="entry name" value="SAM-dependent_MTases_sf"/>
</dbReference>
<accession>A0A377FSN4</accession>
<evidence type="ECO:0000313" key="1">
    <source>
        <dbReference type="EMBL" id="STO07820.1"/>
    </source>
</evidence>